<reference evidence="3 4" key="1">
    <citation type="submission" date="2019-07" db="EMBL/GenBank/DDBJ databases">
        <title>Ln-dependent methylotrophs.</title>
        <authorList>
            <person name="Tani A."/>
        </authorList>
    </citation>
    <scope>NUCLEOTIDE SEQUENCE [LARGE SCALE GENOMIC DNA]</scope>
    <source>
        <strain evidence="3 4">SM89A</strain>
    </source>
</reference>
<name>A0A549SP89_METSR</name>
<sequence>MAATISAKCCVVGGGPAGLMAGFLLARAGVETIVLEKHADFLRDFRGDTIHPSTLQLVFELGLLQEFLKLPHRKAFQLSAFLGDRKFVIADFRGLPTLCKFVAFMPQWDFLDFIAGEAKKLQNFRLLMQTAAEGLVEEDGRIVGVRATGPAGPLEIRADLTIAADGRTSRMRESAGLEVEDFGAPMDVLWFKLRREADDPEETFGRIAPGRMVAMIERGAYWQIGYVIPKGRAQALRGRRIDEFRHAIADCVPFLADRVEDLRDWEDVNLLTVQVDRLKNWSRPGLLCIGDAAHAMSPVGGVGVNLAIQDAVATANLLAEKLRDGTLTDADVGAVQKRREFPARMTQRLQLFIQNRVISNVLAADKPFDPPLALRLLDVFPVLRQIPARLVGLGVRPEHVNSSRG</sequence>
<evidence type="ECO:0000313" key="4">
    <source>
        <dbReference type="Proteomes" id="UP000316781"/>
    </source>
</evidence>
<dbReference type="PRINTS" id="PR00420">
    <property type="entry name" value="RNGMNOXGNASE"/>
</dbReference>
<dbReference type="NCBIfam" id="NF004833">
    <property type="entry name" value="PRK06185.1-1"/>
    <property type="match status" value="1"/>
</dbReference>
<keyword evidence="1" id="KW-0560">Oxidoreductase</keyword>
<feature type="domain" description="FAD-binding" evidence="2">
    <location>
        <begin position="8"/>
        <end position="347"/>
    </location>
</feature>
<gene>
    <name evidence="3" type="ORF">FM996_13650</name>
</gene>
<dbReference type="EMBL" id="VJMF01000055">
    <property type="protein sequence ID" value="TRL31443.1"/>
    <property type="molecule type" value="Genomic_DNA"/>
</dbReference>
<organism evidence="3 4">
    <name type="scientific">Methylosinus sporium</name>
    <dbReference type="NCBI Taxonomy" id="428"/>
    <lineage>
        <taxon>Bacteria</taxon>
        <taxon>Pseudomonadati</taxon>
        <taxon>Pseudomonadota</taxon>
        <taxon>Alphaproteobacteria</taxon>
        <taxon>Hyphomicrobiales</taxon>
        <taxon>Methylocystaceae</taxon>
        <taxon>Methylosinus</taxon>
    </lineage>
</organism>
<dbReference type="PANTHER" id="PTHR43476">
    <property type="entry name" value="3-(3-HYDROXY-PHENYL)PROPIONATE/3-HYDROXYCINNAMIC ACID HYDROXYLASE"/>
    <property type="match status" value="1"/>
</dbReference>
<accession>A0A549SP89</accession>
<evidence type="ECO:0000313" key="3">
    <source>
        <dbReference type="EMBL" id="TRL31443.1"/>
    </source>
</evidence>
<dbReference type="SUPFAM" id="SSF51905">
    <property type="entry name" value="FAD/NAD(P)-binding domain"/>
    <property type="match status" value="1"/>
</dbReference>
<dbReference type="Proteomes" id="UP000316781">
    <property type="component" value="Unassembled WGS sequence"/>
</dbReference>
<evidence type="ECO:0000259" key="2">
    <source>
        <dbReference type="Pfam" id="PF01494"/>
    </source>
</evidence>
<comment type="caution">
    <text evidence="3">The sequence shown here is derived from an EMBL/GenBank/DDBJ whole genome shotgun (WGS) entry which is preliminary data.</text>
</comment>
<dbReference type="AlphaFoldDB" id="A0A549SP89"/>
<dbReference type="PANTHER" id="PTHR43476:SF5">
    <property type="entry name" value="FAD-DEPENDENT MONOOXYGENASE"/>
    <property type="match status" value="1"/>
</dbReference>
<dbReference type="Gene3D" id="3.50.50.60">
    <property type="entry name" value="FAD/NAD(P)-binding domain"/>
    <property type="match status" value="2"/>
</dbReference>
<dbReference type="GO" id="GO:0071949">
    <property type="term" value="F:FAD binding"/>
    <property type="evidence" value="ECO:0007669"/>
    <property type="project" value="InterPro"/>
</dbReference>
<dbReference type="RefSeq" id="WP_142863470.1">
    <property type="nucleotide sequence ID" value="NZ_VJMF01000055.1"/>
</dbReference>
<proteinExistence type="predicted"/>
<evidence type="ECO:0000256" key="1">
    <source>
        <dbReference type="ARBA" id="ARBA00023002"/>
    </source>
</evidence>
<protein>
    <submittedName>
        <fullName evidence="3">FAD-dependent oxidoreductase</fullName>
    </submittedName>
</protein>
<dbReference type="InterPro" id="IPR050631">
    <property type="entry name" value="PheA/TfdB_FAD_monoxygenase"/>
</dbReference>
<dbReference type="Pfam" id="PF01494">
    <property type="entry name" value="FAD_binding_3"/>
    <property type="match status" value="1"/>
</dbReference>
<dbReference type="NCBIfam" id="NF004834">
    <property type="entry name" value="PRK06185.1-3"/>
    <property type="match status" value="1"/>
</dbReference>
<dbReference type="InterPro" id="IPR002938">
    <property type="entry name" value="FAD-bd"/>
</dbReference>
<dbReference type="GO" id="GO:0016491">
    <property type="term" value="F:oxidoreductase activity"/>
    <property type="evidence" value="ECO:0007669"/>
    <property type="project" value="UniProtKB-KW"/>
</dbReference>
<dbReference type="InterPro" id="IPR036188">
    <property type="entry name" value="FAD/NAD-bd_sf"/>
</dbReference>